<gene>
    <name evidence="8" type="ORF">SAMN04488122_4592</name>
</gene>
<evidence type="ECO:0000256" key="4">
    <source>
        <dbReference type="ARBA" id="ARBA00022847"/>
    </source>
</evidence>
<feature type="transmembrane region" description="Helical" evidence="7">
    <location>
        <begin position="157"/>
        <end position="177"/>
    </location>
</feature>
<evidence type="ECO:0000256" key="6">
    <source>
        <dbReference type="ARBA" id="ARBA00023136"/>
    </source>
</evidence>
<dbReference type="GO" id="GO:0015086">
    <property type="term" value="F:cadmium ion transmembrane transporter activity"/>
    <property type="evidence" value="ECO:0007669"/>
    <property type="project" value="TreeGrafter"/>
</dbReference>
<feature type="transmembrane region" description="Helical" evidence="7">
    <location>
        <begin position="349"/>
        <end position="373"/>
    </location>
</feature>
<feature type="transmembrane region" description="Helical" evidence="7">
    <location>
        <begin position="324"/>
        <end position="343"/>
    </location>
</feature>
<evidence type="ECO:0000256" key="1">
    <source>
        <dbReference type="ARBA" id="ARBA00004141"/>
    </source>
</evidence>
<dbReference type="Pfam" id="PF01566">
    <property type="entry name" value="Nramp"/>
    <property type="match status" value="1"/>
</dbReference>
<evidence type="ECO:0000256" key="7">
    <source>
        <dbReference type="SAM" id="Phobius"/>
    </source>
</evidence>
<keyword evidence="2" id="KW-0813">Transport</keyword>
<feature type="transmembrane region" description="Helical" evidence="7">
    <location>
        <begin position="131"/>
        <end position="150"/>
    </location>
</feature>
<evidence type="ECO:0000256" key="3">
    <source>
        <dbReference type="ARBA" id="ARBA00022692"/>
    </source>
</evidence>
<feature type="transmembrane region" description="Helical" evidence="7">
    <location>
        <begin position="49"/>
        <end position="72"/>
    </location>
</feature>
<feature type="transmembrane region" description="Helical" evidence="7">
    <location>
        <begin position="197"/>
        <end position="218"/>
    </location>
</feature>
<dbReference type="OrthoDB" id="9787548at2"/>
<keyword evidence="5 7" id="KW-1133">Transmembrane helix</keyword>
<accession>A0A1I0S814</accession>
<feature type="transmembrane region" description="Helical" evidence="7">
    <location>
        <begin position="385"/>
        <end position="411"/>
    </location>
</feature>
<dbReference type="PANTHER" id="PTHR11706">
    <property type="entry name" value="SOLUTE CARRIER PROTEIN FAMILY 11 MEMBER"/>
    <property type="match status" value="1"/>
</dbReference>
<comment type="subcellular location">
    <subcellularLocation>
        <location evidence="1">Membrane</location>
        <topology evidence="1">Multi-pass membrane protein</topology>
    </subcellularLocation>
</comment>
<dbReference type="GO" id="GO:0005886">
    <property type="term" value="C:plasma membrane"/>
    <property type="evidence" value="ECO:0007669"/>
    <property type="project" value="TreeGrafter"/>
</dbReference>
<keyword evidence="9" id="KW-1185">Reference proteome</keyword>
<dbReference type="Proteomes" id="UP000199310">
    <property type="component" value="Unassembled WGS sequence"/>
</dbReference>
<keyword evidence="6 7" id="KW-0472">Membrane</keyword>
<dbReference type="STRING" id="29529.SAMN04488122_4592"/>
<dbReference type="RefSeq" id="WP_089898384.1">
    <property type="nucleotide sequence ID" value="NZ_FOJG01000002.1"/>
</dbReference>
<feature type="transmembrane region" description="Helical" evidence="7">
    <location>
        <begin position="18"/>
        <end position="37"/>
    </location>
</feature>
<proteinExistence type="predicted"/>
<sequence length="412" mass="43133">MSTTAFETKTTTTTRSRAWLQSLGPGLITAALVFGPSKVTIASIMGASYGFSLLWIVVVAIFFMIIFTTMAARVGIATSQSLLSTISDKWGMPARIAIGVGVFLVTASFQAGNSVGAGITLAEATHSSKEIWIVVCNIAGISILFFRGFYKKLEKIMIALIIMMLFAFIVTMAMSQPSVTGIATGLVPSVPAGSQKLVIAFMASCFSIVGAIYQSYLVQERKRLRPEVKQTGKETLPGMLILGFMSATVMICAATVLHPAGISITSATDMAKVLEPVFGNAAAGLFLVGLFGASFSSLLGNAALGGTLLGDALGFGGMLSSKMVRLFIAVIMLIGATVAIVFGKLPLELIVLAQAVTIFIVPFIGIALFFVANDAKIMGSLKNNLFTNIAAGIGLLIMLGLAVSNAITLFFS</sequence>
<evidence type="ECO:0000256" key="2">
    <source>
        <dbReference type="ARBA" id="ARBA00022448"/>
    </source>
</evidence>
<dbReference type="InterPro" id="IPR001046">
    <property type="entry name" value="NRAMP_fam"/>
</dbReference>
<evidence type="ECO:0000256" key="5">
    <source>
        <dbReference type="ARBA" id="ARBA00022989"/>
    </source>
</evidence>
<dbReference type="GO" id="GO:0034755">
    <property type="term" value="P:iron ion transmembrane transport"/>
    <property type="evidence" value="ECO:0007669"/>
    <property type="project" value="TreeGrafter"/>
</dbReference>
<feature type="transmembrane region" description="Helical" evidence="7">
    <location>
        <begin position="239"/>
        <end position="261"/>
    </location>
</feature>
<protein>
    <submittedName>
        <fullName evidence="8">Mn2+ and Fe2+ transporters of the NRAMP family</fullName>
    </submittedName>
</protein>
<dbReference type="GO" id="GO:0005384">
    <property type="term" value="F:manganese ion transmembrane transporter activity"/>
    <property type="evidence" value="ECO:0007669"/>
    <property type="project" value="TreeGrafter"/>
</dbReference>
<feature type="transmembrane region" description="Helical" evidence="7">
    <location>
        <begin position="92"/>
        <end position="111"/>
    </location>
</feature>
<reference evidence="9" key="1">
    <citation type="submission" date="2016-10" db="EMBL/GenBank/DDBJ databases">
        <authorList>
            <person name="Varghese N."/>
            <person name="Submissions S."/>
        </authorList>
    </citation>
    <scope>NUCLEOTIDE SEQUENCE [LARGE SCALE GENOMIC DNA]</scope>
    <source>
        <strain evidence="9">DSM 3695</strain>
    </source>
</reference>
<keyword evidence="4" id="KW-0769">Symport</keyword>
<dbReference type="PANTHER" id="PTHR11706:SF33">
    <property type="entry name" value="NATURAL RESISTANCE-ASSOCIATED MACROPHAGE PROTEIN 2"/>
    <property type="match status" value="1"/>
</dbReference>
<evidence type="ECO:0000313" key="9">
    <source>
        <dbReference type="Proteomes" id="UP000199310"/>
    </source>
</evidence>
<keyword evidence="3 7" id="KW-0812">Transmembrane</keyword>
<dbReference type="GO" id="GO:0015293">
    <property type="term" value="F:symporter activity"/>
    <property type="evidence" value="ECO:0007669"/>
    <property type="project" value="UniProtKB-KW"/>
</dbReference>
<organism evidence="8 9">
    <name type="scientific">Chitinophaga arvensicola</name>
    <dbReference type="NCBI Taxonomy" id="29529"/>
    <lineage>
        <taxon>Bacteria</taxon>
        <taxon>Pseudomonadati</taxon>
        <taxon>Bacteroidota</taxon>
        <taxon>Chitinophagia</taxon>
        <taxon>Chitinophagales</taxon>
        <taxon>Chitinophagaceae</taxon>
        <taxon>Chitinophaga</taxon>
    </lineage>
</organism>
<dbReference type="EMBL" id="FOJG01000002">
    <property type="protein sequence ID" value="SEW51927.1"/>
    <property type="molecule type" value="Genomic_DNA"/>
</dbReference>
<evidence type="ECO:0000313" key="8">
    <source>
        <dbReference type="EMBL" id="SEW51927.1"/>
    </source>
</evidence>
<feature type="transmembrane region" description="Helical" evidence="7">
    <location>
        <begin position="281"/>
        <end position="304"/>
    </location>
</feature>
<name>A0A1I0S814_9BACT</name>
<dbReference type="AlphaFoldDB" id="A0A1I0S814"/>
<dbReference type="NCBIfam" id="NF037982">
    <property type="entry name" value="Nramp_1"/>
    <property type="match status" value="1"/>
</dbReference>